<keyword evidence="4" id="KW-0479">Metal-binding</keyword>
<dbReference type="InterPro" id="IPR036412">
    <property type="entry name" value="HAD-like_sf"/>
</dbReference>
<feature type="domain" description="P-type ATPase N-terminal" evidence="15">
    <location>
        <begin position="109"/>
        <end position="166"/>
    </location>
</feature>
<dbReference type="PANTHER" id="PTHR24092">
    <property type="entry name" value="PROBABLE PHOSPHOLIPID-TRANSPORTING ATPASE"/>
    <property type="match status" value="1"/>
</dbReference>
<feature type="compositionally biased region" description="Acidic residues" evidence="14">
    <location>
        <begin position="1486"/>
        <end position="1497"/>
    </location>
</feature>
<dbReference type="SUPFAM" id="SSF81660">
    <property type="entry name" value="Metal cation-transporting ATPase, ATP-binding domain N"/>
    <property type="match status" value="1"/>
</dbReference>
<keyword evidence="6 13" id="KW-0067">ATP-binding</keyword>
<keyword evidence="9 13" id="KW-1133">Transmembrane helix</keyword>
<feature type="transmembrane region" description="Helical" evidence="13">
    <location>
        <begin position="472"/>
        <end position="494"/>
    </location>
</feature>
<feature type="compositionally biased region" description="Polar residues" evidence="14">
    <location>
        <begin position="837"/>
        <end position="851"/>
    </location>
</feature>
<evidence type="ECO:0000256" key="5">
    <source>
        <dbReference type="ARBA" id="ARBA00022741"/>
    </source>
</evidence>
<proteinExistence type="inferred from homology"/>
<keyword evidence="8 13" id="KW-1278">Translocase</keyword>
<dbReference type="Pfam" id="PF16212">
    <property type="entry name" value="PhoLip_ATPase_C"/>
    <property type="match status" value="1"/>
</dbReference>
<feature type="region of interest" description="Disordered" evidence="14">
    <location>
        <begin position="898"/>
        <end position="926"/>
    </location>
</feature>
<gene>
    <name evidence="17" type="primary">DNF3</name>
    <name evidence="17" type="ORF">FIM1_1500</name>
</gene>
<accession>A0ABX6ESU3</accession>
<evidence type="ECO:0000256" key="3">
    <source>
        <dbReference type="ARBA" id="ARBA00022692"/>
    </source>
</evidence>
<keyword evidence="18" id="KW-1185">Reference proteome</keyword>
<dbReference type="SUPFAM" id="SSF81653">
    <property type="entry name" value="Calcium ATPase, transduction domain A"/>
    <property type="match status" value="1"/>
</dbReference>
<dbReference type="Gene3D" id="3.40.1110.10">
    <property type="entry name" value="Calcium-transporting ATPase, cytoplasmic domain N"/>
    <property type="match status" value="1"/>
</dbReference>
<sequence>MEGRSRGYSLRTQLFNKKLVDKLKGDSEEIEMAGENGELGSVRSESGKVAKKSQSRKRLGLRTKIMDLLLNRTTYLNTENGRVLPICLDKSSVVYQQFARDGVLIDERTDKAYCNNVITSSRYTLYSFLPRQLYAQFSKLANTYFFIVAILQMIPSWSTTGTYTTIVPLCIFMGISMAREAWDDFRRHMLDREENNKTAKVLVMGQDDNYSNGKYKPYEGADSLYSLSNVSTRSTEAILGEFHVRPTGPNHEPDPAYTDHFTNFNLLRSQFDIHVRKKEWKDLKVGEFVLLNSDDWVPADILLLSTDGENNEIFVETMALDGETNLKSKHPLPELSKRMTSATGLSMHNAKATLENPNRDLYNFEGTVDIDGTLYPVGSENVIYRGSIIRNTKNVVGIVVFTGEETKIRMNAIKNPRTKAPKLQGKINMIVMFMVVIVASMALFSYLGQRIIKKNYVDNNRAWYLFQQDAGTAPTIMSFIIMYNTLIPLSLYVTTEIIKAMQSKLMEWDIDMYHIESNTPCESRTATILEELGQVSYVFSDKTGTLTDNKMIFRKFSVCGSSWVHEVDEDVLNSPDNDIDVISIKDRSFLNNFDLYSTPSINARTSIEYKGNSSATYTGRPSMAAQIQRHELAQDLGRMATNSSSGSKDNGGLKTTVEFLLHIQQNPNTSFARKAKLFILSLALCHTCLPKKSADNPDSIEYQSSSPDELALVTAARDMGYIVSNRNANILTITTYPNGFENPPVSEDFEVLDYIHFDSHRKRMSILVKLPGDNAKVLLICKGADNVILERLRNAELAQAKLIQQQTLVEQRKLEEAEMVLHQRKSLEQSILKDSRGSTLRSQTSQNRPSISTLKLEVARKSLSRKGTVRTEADLQINSIDDFLSNVEHEEAQIENIRHNARRSIQSQQREKYNSDPDSKSGEESVQDYIGDDKLIQNEEYVLEKTLNAIDDFSTEGLRTLLYSYKWLSHDEYKAWANKYHEAKTSLVDRSKQMAEVGEQIEVNLELLGATAIEDKLQEGVPEAIEKLRRAGIKMWMLTGDKRETAINIGYACKLIYDYSTVVILRHNDENLISKMTAIEEELDHGKVAHCVLVIDGATLAVFENNPTMMSVFIELCTKAASVICCRASPSQKALIVTNIRQNNKKLVTLAIGDGANDIAMIQSADIGVGITGKEGLQASRSSDYSIAQFRFLLKLLLVHGRYNYVRTSKFVLCTFYKEVMFYLTQMIFQRQSMFSGTSLYEPWSLSMFNTLFTSLPVLCIGMFEKDLKPMTLLAVPELYTMGQNCEAFNLKLFLIWMFASAGLSVFITFLNFEIWGFTAQSDNTLYPIGVINYTAIMVLINVKCQMIETRNRNWLAFASLLIETIGWIFWCMFLPAIYADKPIYDVPVGLYHQFGKDVTWWASCLVLIFCPVMLDIILQTFRLMIWPTDADIFAELEQRDDIRKKLEYAAFNELHQSWTMKKDPSSVKKYAKKILHKSVDDVEPDIENSVGNDDENSNYNTSDRYDKNFNAEEYEMLPSGKLIRKKETLKAGLKSKITKKLRFKLNSKPDDDEIDQIIENRMKDLE</sequence>
<reference evidence="17 18" key="1">
    <citation type="submission" date="2016-03" db="EMBL/GenBank/DDBJ databases">
        <title>How can Kluyveromyces marxianus grow so fast - potential evolutionary course in Saccharomyces Complex revealed by comparative genomics.</title>
        <authorList>
            <person name="Mo W."/>
            <person name="Lu W."/>
            <person name="Yang X."/>
            <person name="Qi J."/>
            <person name="Lv H."/>
        </authorList>
    </citation>
    <scope>NUCLEOTIDE SEQUENCE [LARGE SCALE GENOMIC DNA]</scope>
    <source>
        <strain evidence="17 18">FIM1</strain>
    </source>
</reference>
<evidence type="ECO:0000313" key="18">
    <source>
        <dbReference type="Proteomes" id="UP000422736"/>
    </source>
</evidence>
<dbReference type="NCBIfam" id="TIGR01652">
    <property type="entry name" value="ATPase-Plipid"/>
    <property type="match status" value="2"/>
</dbReference>
<evidence type="ECO:0000313" key="17">
    <source>
        <dbReference type="EMBL" id="QGN14829.1"/>
    </source>
</evidence>
<protein>
    <recommendedName>
        <fullName evidence="13">Phospholipid-transporting ATPase</fullName>
        <ecNumber evidence="13">7.6.2.1</ecNumber>
    </recommendedName>
</protein>
<dbReference type="PROSITE" id="PS00154">
    <property type="entry name" value="ATPASE_E1_E2"/>
    <property type="match status" value="1"/>
</dbReference>
<dbReference type="InterPro" id="IPR008250">
    <property type="entry name" value="ATPase_P-typ_transduc_dom_A_sf"/>
</dbReference>
<feature type="transmembrane region" description="Helical" evidence="13">
    <location>
        <begin position="1244"/>
        <end position="1264"/>
    </location>
</feature>
<evidence type="ECO:0000256" key="6">
    <source>
        <dbReference type="ARBA" id="ARBA00022840"/>
    </source>
</evidence>
<dbReference type="InterPro" id="IPR018303">
    <property type="entry name" value="ATPase_P-typ_P_site"/>
</dbReference>
<dbReference type="SUPFAM" id="SSF56784">
    <property type="entry name" value="HAD-like"/>
    <property type="match status" value="1"/>
</dbReference>
<feature type="transmembrane region" description="Helical" evidence="13">
    <location>
        <begin position="427"/>
        <end position="452"/>
    </location>
</feature>
<dbReference type="InterPro" id="IPR001757">
    <property type="entry name" value="P_typ_ATPase"/>
</dbReference>
<dbReference type="Pfam" id="PF13246">
    <property type="entry name" value="Cation_ATPase"/>
    <property type="match status" value="1"/>
</dbReference>
<evidence type="ECO:0000256" key="1">
    <source>
        <dbReference type="ARBA" id="ARBA00004141"/>
    </source>
</evidence>
<dbReference type="EMBL" id="CP015055">
    <property type="protein sequence ID" value="QGN14829.1"/>
    <property type="molecule type" value="Genomic_DNA"/>
</dbReference>
<feature type="region of interest" description="Disordered" evidence="14">
    <location>
        <begin position="832"/>
        <end position="851"/>
    </location>
</feature>
<feature type="region of interest" description="Disordered" evidence="14">
    <location>
        <begin position="1486"/>
        <end position="1505"/>
    </location>
</feature>
<dbReference type="InterPro" id="IPR006539">
    <property type="entry name" value="P-type_ATPase_IV"/>
</dbReference>
<evidence type="ECO:0000256" key="9">
    <source>
        <dbReference type="ARBA" id="ARBA00022989"/>
    </source>
</evidence>
<dbReference type="Proteomes" id="UP000422736">
    <property type="component" value="Chromosome 2"/>
</dbReference>
<feature type="transmembrane region" description="Helical" evidence="13">
    <location>
        <begin position="1325"/>
        <end position="1343"/>
    </location>
</feature>
<feature type="transmembrane region" description="Helical" evidence="13">
    <location>
        <begin position="1399"/>
        <end position="1419"/>
    </location>
</feature>
<reference evidence="17 18" key="2">
    <citation type="submission" date="2019-11" db="EMBL/GenBank/DDBJ databases">
        <authorList>
            <person name="Lu H."/>
        </authorList>
    </citation>
    <scope>NUCLEOTIDE SEQUENCE [LARGE SCALE GENOMIC DNA]</scope>
    <source>
        <strain evidence="17 18">FIM1</strain>
    </source>
</reference>
<dbReference type="SUPFAM" id="SSF81665">
    <property type="entry name" value="Calcium ATPase, transmembrane domain M"/>
    <property type="match status" value="1"/>
</dbReference>
<evidence type="ECO:0000256" key="4">
    <source>
        <dbReference type="ARBA" id="ARBA00022723"/>
    </source>
</evidence>
<dbReference type="InterPro" id="IPR032631">
    <property type="entry name" value="P-type_ATPase_N"/>
</dbReference>
<evidence type="ECO:0000256" key="7">
    <source>
        <dbReference type="ARBA" id="ARBA00022842"/>
    </source>
</evidence>
<dbReference type="PRINTS" id="PR00119">
    <property type="entry name" value="CATATPASE"/>
</dbReference>
<feature type="transmembrane region" description="Helical" evidence="13">
    <location>
        <begin position="1293"/>
        <end position="1313"/>
    </location>
</feature>
<dbReference type="InterPro" id="IPR032630">
    <property type="entry name" value="P_typ_ATPase_c"/>
</dbReference>
<dbReference type="NCBIfam" id="TIGR01494">
    <property type="entry name" value="ATPase_P-type"/>
    <property type="match status" value="2"/>
</dbReference>
<dbReference type="Pfam" id="PF00702">
    <property type="entry name" value="Hydrolase"/>
    <property type="match status" value="1"/>
</dbReference>
<feature type="compositionally biased region" description="Basic and acidic residues" evidence="14">
    <location>
        <begin position="909"/>
        <end position="923"/>
    </location>
</feature>
<keyword evidence="3 13" id="KW-0812">Transmembrane</keyword>
<evidence type="ECO:0000256" key="13">
    <source>
        <dbReference type="RuleBase" id="RU362033"/>
    </source>
</evidence>
<evidence type="ECO:0000256" key="12">
    <source>
        <dbReference type="ARBA" id="ARBA00049128"/>
    </source>
</evidence>
<feature type="domain" description="P-type ATPase C-terminal" evidence="16">
    <location>
        <begin position="1181"/>
        <end position="1429"/>
    </location>
</feature>
<keyword evidence="10 13" id="KW-0472">Membrane</keyword>
<evidence type="ECO:0000256" key="8">
    <source>
        <dbReference type="ARBA" id="ARBA00022967"/>
    </source>
</evidence>
<evidence type="ECO:0000259" key="15">
    <source>
        <dbReference type="Pfam" id="PF16209"/>
    </source>
</evidence>
<comment type="catalytic activity">
    <reaction evidence="12">
        <text>a 1,2-diacyl-sn-glycero-3-phosphoethanolamine(out) + ATP + H2O = a 1,2-diacyl-sn-glycero-3-phosphoethanolamine(in) + ADP + phosphate + H(+)</text>
        <dbReference type="Rhea" id="RHEA:66132"/>
        <dbReference type="ChEBI" id="CHEBI:15377"/>
        <dbReference type="ChEBI" id="CHEBI:15378"/>
        <dbReference type="ChEBI" id="CHEBI:30616"/>
        <dbReference type="ChEBI" id="CHEBI:43474"/>
        <dbReference type="ChEBI" id="CHEBI:64612"/>
        <dbReference type="ChEBI" id="CHEBI:456216"/>
    </reaction>
    <physiologicalReaction direction="left-to-right" evidence="12">
        <dbReference type="Rhea" id="RHEA:66133"/>
    </physiologicalReaction>
</comment>
<feature type="transmembrane region" description="Helical" evidence="13">
    <location>
        <begin position="1355"/>
        <end position="1379"/>
    </location>
</feature>
<feature type="region of interest" description="Disordered" evidence="14">
    <location>
        <begin position="34"/>
        <end position="55"/>
    </location>
</feature>
<name>A0ABX6ESU3_KLUMA</name>
<evidence type="ECO:0000256" key="14">
    <source>
        <dbReference type="SAM" id="MobiDB-lite"/>
    </source>
</evidence>
<comment type="catalytic activity">
    <reaction evidence="11 13">
        <text>ATP + H2O + phospholipidSide 1 = ADP + phosphate + phospholipidSide 2.</text>
        <dbReference type="EC" id="7.6.2.1"/>
    </reaction>
</comment>
<organism evidence="17 18">
    <name type="scientific">Kluyveromyces marxianus</name>
    <name type="common">Yeast</name>
    <name type="synonym">Candida kefyr</name>
    <dbReference type="NCBI Taxonomy" id="4911"/>
    <lineage>
        <taxon>Eukaryota</taxon>
        <taxon>Fungi</taxon>
        <taxon>Dikarya</taxon>
        <taxon>Ascomycota</taxon>
        <taxon>Saccharomycotina</taxon>
        <taxon>Saccharomycetes</taxon>
        <taxon>Saccharomycetales</taxon>
        <taxon>Saccharomycetaceae</taxon>
        <taxon>Kluyveromyces</taxon>
    </lineage>
</organism>
<evidence type="ECO:0000256" key="11">
    <source>
        <dbReference type="ARBA" id="ARBA00034036"/>
    </source>
</evidence>
<keyword evidence="7 13" id="KW-0460">Magnesium</keyword>
<dbReference type="EC" id="7.6.2.1" evidence="13"/>
<comment type="similarity">
    <text evidence="2 13">Belongs to the cation transport ATPase (P-type) (TC 3.A.3) family. Type IV subfamily.</text>
</comment>
<dbReference type="Pfam" id="PF16209">
    <property type="entry name" value="PhoLip_ATPase_N"/>
    <property type="match status" value="1"/>
</dbReference>
<evidence type="ECO:0000259" key="16">
    <source>
        <dbReference type="Pfam" id="PF16212"/>
    </source>
</evidence>
<dbReference type="InterPro" id="IPR023298">
    <property type="entry name" value="ATPase_P-typ_TM_dom_sf"/>
</dbReference>
<dbReference type="Gene3D" id="2.70.150.10">
    <property type="entry name" value="Calcium-transporting ATPase, cytoplasmic transduction domain A"/>
    <property type="match status" value="1"/>
</dbReference>
<dbReference type="InterPro" id="IPR023214">
    <property type="entry name" value="HAD_sf"/>
</dbReference>
<dbReference type="Gene3D" id="3.40.50.1000">
    <property type="entry name" value="HAD superfamily/HAD-like"/>
    <property type="match status" value="1"/>
</dbReference>
<dbReference type="PANTHER" id="PTHR24092:SF174">
    <property type="entry name" value="PHOSPHOLIPID-TRANSPORTING ATPASE DNF3-RELATED"/>
    <property type="match status" value="1"/>
</dbReference>
<evidence type="ECO:0000256" key="10">
    <source>
        <dbReference type="ARBA" id="ARBA00023136"/>
    </source>
</evidence>
<evidence type="ECO:0000256" key="2">
    <source>
        <dbReference type="ARBA" id="ARBA00008109"/>
    </source>
</evidence>
<dbReference type="InterPro" id="IPR023299">
    <property type="entry name" value="ATPase_P-typ_cyto_dom_N"/>
</dbReference>
<comment type="subcellular location">
    <subcellularLocation>
        <location evidence="1 13">Membrane</location>
        <topology evidence="1 13">Multi-pass membrane protein</topology>
    </subcellularLocation>
</comment>
<keyword evidence="5 13" id="KW-0547">Nucleotide-binding</keyword>